<keyword evidence="1" id="KW-1133">Transmembrane helix</keyword>
<feature type="transmembrane region" description="Helical" evidence="1">
    <location>
        <begin position="46"/>
        <end position="63"/>
    </location>
</feature>
<dbReference type="EMBL" id="CP121208">
    <property type="protein sequence ID" value="WFM82648.1"/>
    <property type="molecule type" value="Genomic_DNA"/>
</dbReference>
<accession>A0ABY8FYL9</accession>
<sequence length="164" mass="17665">MAVLLTIAVVLCAFFNQDTPWRLALMGVFYLPLIANARLDFHTQTLRVSWTNIAIIVAMIAAISQGTPLLHWLWSVGCAGVIAGISLASRGRLIGVGDARLLLAIALWQGALAPQRIWWACVIAIACHCVALGTLMIRQRLHRTDTHPFGPALVAGCACVDALT</sequence>
<dbReference type="GO" id="GO:0004190">
    <property type="term" value="F:aspartic-type endopeptidase activity"/>
    <property type="evidence" value="ECO:0007669"/>
    <property type="project" value="UniProtKB-EC"/>
</dbReference>
<keyword evidence="3" id="KW-0378">Hydrolase</keyword>
<protein>
    <submittedName>
        <fullName evidence="3">Prepilin peptidase</fullName>
        <ecNumber evidence="3">3.4.23.43</ecNumber>
    </submittedName>
</protein>
<dbReference type="Proteomes" id="UP001215216">
    <property type="component" value="Chromosome"/>
</dbReference>
<evidence type="ECO:0000313" key="3">
    <source>
        <dbReference type="EMBL" id="WFM82648.1"/>
    </source>
</evidence>
<feature type="domain" description="Prepilin type IV endopeptidase peptidase" evidence="2">
    <location>
        <begin position="28"/>
        <end position="126"/>
    </location>
</feature>
<proteinExistence type="predicted"/>
<name>A0ABY8FYL9_9ACTO</name>
<dbReference type="EC" id="3.4.23.43" evidence="3"/>
<gene>
    <name evidence="3" type="ORF">P7079_04345</name>
</gene>
<evidence type="ECO:0000313" key="4">
    <source>
        <dbReference type="Proteomes" id="UP001215216"/>
    </source>
</evidence>
<evidence type="ECO:0000256" key="1">
    <source>
        <dbReference type="SAM" id="Phobius"/>
    </source>
</evidence>
<dbReference type="Pfam" id="PF01478">
    <property type="entry name" value="Peptidase_A24"/>
    <property type="match status" value="1"/>
</dbReference>
<dbReference type="InterPro" id="IPR000045">
    <property type="entry name" value="Prepilin_IV_endopep_pep"/>
</dbReference>
<keyword evidence="4" id="KW-1185">Reference proteome</keyword>
<feature type="transmembrane region" description="Helical" evidence="1">
    <location>
        <begin position="117"/>
        <end position="137"/>
    </location>
</feature>
<organism evidence="3 4">
    <name type="scientific">Arcanobacterium canis</name>
    <dbReference type="NCBI Taxonomy" id="999183"/>
    <lineage>
        <taxon>Bacteria</taxon>
        <taxon>Bacillati</taxon>
        <taxon>Actinomycetota</taxon>
        <taxon>Actinomycetes</taxon>
        <taxon>Actinomycetales</taxon>
        <taxon>Actinomycetaceae</taxon>
        <taxon>Arcanobacterium</taxon>
    </lineage>
</organism>
<keyword evidence="1" id="KW-0472">Membrane</keyword>
<feature type="transmembrane region" description="Helical" evidence="1">
    <location>
        <begin position="23"/>
        <end position="39"/>
    </location>
</feature>
<reference evidence="3 4" key="1">
    <citation type="submission" date="2023-03" db="EMBL/GenBank/DDBJ databases">
        <title>Complete genome of Arcanobacterium canis strain DSM 25104 isolated in 2010 from a canine otitis externa in Germany.</title>
        <authorList>
            <person name="Borowiak M."/>
            <person name="Kreitlow A."/>
            <person name="Malorny B."/>
            <person name="Laemmler C."/>
            <person name="Prenger-Berninghoff E."/>
            <person name="Ploetz M."/>
            <person name="Abdulmawjood A."/>
        </authorList>
    </citation>
    <scope>NUCLEOTIDE SEQUENCE [LARGE SCALE GENOMIC DNA]</scope>
    <source>
        <strain evidence="3 4">DSM 25104</strain>
    </source>
</reference>
<evidence type="ECO:0000259" key="2">
    <source>
        <dbReference type="Pfam" id="PF01478"/>
    </source>
</evidence>
<dbReference type="RefSeq" id="WP_278012074.1">
    <property type="nucleotide sequence ID" value="NZ_CP121208.1"/>
</dbReference>
<keyword evidence="1" id="KW-0812">Transmembrane</keyword>